<dbReference type="CDD" id="cd00090">
    <property type="entry name" value="HTH_ARSR"/>
    <property type="match status" value="1"/>
</dbReference>
<feature type="coiled-coil region" evidence="1">
    <location>
        <begin position="1120"/>
        <end position="1147"/>
    </location>
</feature>
<protein>
    <recommendedName>
        <fullName evidence="4">HTH arsR-type domain-containing protein</fullName>
    </recommendedName>
</protein>
<dbReference type="SUPFAM" id="SSF46785">
    <property type="entry name" value="Winged helix' DNA-binding domain"/>
    <property type="match status" value="1"/>
</dbReference>
<accession>A0A381S8Q6</accession>
<feature type="coiled-coil region" evidence="1">
    <location>
        <begin position="432"/>
        <end position="459"/>
    </location>
</feature>
<evidence type="ECO:0000256" key="1">
    <source>
        <dbReference type="SAM" id="Coils"/>
    </source>
</evidence>
<reference evidence="3" key="1">
    <citation type="submission" date="2018-05" db="EMBL/GenBank/DDBJ databases">
        <authorList>
            <person name="Lanie J.A."/>
            <person name="Ng W.-L."/>
            <person name="Kazmierczak K.M."/>
            <person name="Andrzejewski T.M."/>
            <person name="Davidsen T.M."/>
            <person name="Wayne K.J."/>
            <person name="Tettelin H."/>
            <person name="Glass J.I."/>
            <person name="Rusch D."/>
            <person name="Podicherti R."/>
            <person name="Tsui H.-C.T."/>
            <person name="Winkler M.E."/>
        </authorList>
    </citation>
    <scope>NUCLEOTIDE SEQUENCE</scope>
</reference>
<name>A0A381S8Q6_9ZZZZ</name>
<dbReference type="Gene3D" id="1.10.10.10">
    <property type="entry name" value="Winged helix-like DNA-binding domain superfamily/Winged helix DNA-binding domain"/>
    <property type="match status" value="1"/>
</dbReference>
<gene>
    <name evidence="3" type="ORF">METZ01_LOCUS53270</name>
</gene>
<sequence length="1765" mass="195904">LRQKTQKTKTKKAYPGKNMGNSSRKGKDSWTTTYDAFLDVLDRNTIQVKNLSETISELDALKNLTQNASTLVLKAVTSFIQGRVRQKKFLSPDQINSQIRKIMDAESLLLETRREVETVDEGLKVDGLRDIRKRFSRVVNRAESFSMDIKNDRRLLSKLEEAITLALKKTRAEVQLNAARKEASSSAHELEALTTARRKLLSAIEKAKSVGIDVSSDMSLAEKIQNVLEKVNEKMDAQSELQKVMSEVQSVPAVEELEGLSRVEHELASAIERASAAGIDTGDARKMVTDLQKSVSAAKKRVKAKSEAQQVLESSLVEAKSVSDESDIEVLRSVKKKLEKAIEEARIWDIDVKTEESLTKEMAKIIDTAEWKDQANKKLKDAHHRFKSHAISDDADLLSDIHEKMKSAIHRASRAGIDVTDDRVKARELKLRIGVIQNLNEARNQLENARKKSEKVSLDASSRTLQKIARQLSSAIELAQASGMDEQKGYFGTTLLKPDRDRLERIIDAINVAKQKENAQRQLSLARKKATTLPNDSSEDSIREVREELLKAIDNADKAGIEVSEGMLGSRPLNADQRLFDNLDGAEEFANKVAAVRKELSFLSVEVQSLDEDADLGKLQELGNSFKEAVMKGAALGLNVSDEKKLLNDLNGTIDLSEKRMEIISELTEVQELARTLPKNENLESQQILKDRFEKAVNSARSLNVETTDAQTQLSVLNSEVSSATDQMAAEVELKQAQEMADSLSKDASRGSLVKARERLVTAVKWGKTAGINISGGYFGKSVITVAEDKINDLAKDIELLDNRTEAKKHLLNIRKETKSLDLKGNDELLLHKMRDNMASALEKATNVGISTDEDEKLLNGLEQALSKLIREKSDSSKALESSLNNAQSASVEEELDKLKEIRENLISAISRADELGLDITANKMILGELSEKIEKTRERTKAESRLHTLRGKVKENLSEPHLTTLLTLRRSLSSAIGNGELAGLDVSREKDLSSDLEAAIAIARERDEVEANLNSVRSKADAALPENGSISVKAVRDKLKETMAQGDSLGVDLRGDSERLENLAVIINQAEERESALNQLKELKQEAEAASGDEAKLGKFRDKLISSIERCTAAGVVDVSSEQLLLDKLNQEISAIRERANAQIELREALHASDEDSSNLNLEVLTSKRDRLSAAIDRAKLSAIDVSNEMDKLNELENSVHETVENAEAELQLSNAKESVNEASSDDDPTVLRSLYDSLEQAVERAEASGTDVTGVRQMLENLQERIEYAEKLNKARTEAEAVFSGADVQSIEEALHTLKAAMEIAHSSGIRTDKDQDLVNEMKKTLKRLAEEKADAQEALSAARLQGETLAADSDPETVENARDTLLEAVHRADASGIDVVEDQLKVDQLDETAKRARERIKAEGQLSKAREDAEAISMDDDPDALTVVLEFLVAAVGRAASCDINVEQDEKWIEDLEEAIIFAREKKEAEAELAASRDEAESVSVEEEPDRLKEIRENLTSAMERAKLAGVDDEKNDESTINNLTEMVQAAEENERNQDEALSNLNEVQSKIKSLLEDSDLVTLRNSRDQLLQAIMHAESLQIDVSSYQEDVDKLDKAVDKAEEEAKAYEILDESSPHTNLAESYDVFNTGEPVSPSEETGGEELAEEGDEREHYQDQMETYIIDDVNALREFSNPTRKSIVQCLYSNPLSAEEIAIEINFPREKIYYHLKKLLQVNLIFVAETKVIHGISKKKYLNIARSFEISPSLYEAQLFVETGFPIA</sequence>
<feature type="non-terminal residue" evidence="3">
    <location>
        <position position="1765"/>
    </location>
</feature>
<feature type="coiled-coil region" evidence="1">
    <location>
        <begin position="1517"/>
        <end position="1615"/>
    </location>
</feature>
<evidence type="ECO:0000256" key="2">
    <source>
        <dbReference type="SAM" id="MobiDB-lite"/>
    </source>
</evidence>
<feature type="coiled-coil region" evidence="1">
    <location>
        <begin position="1061"/>
        <end position="1094"/>
    </location>
</feature>
<feature type="coiled-coil region" evidence="1">
    <location>
        <begin position="1321"/>
        <end position="1348"/>
    </location>
</feature>
<dbReference type="InterPro" id="IPR036388">
    <property type="entry name" value="WH-like_DNA-bd_sf"/>
</dbReference>
<feature type="compositionally biased region" description="Polar residues" evidence="2">
    <location>
        <begin position="19"/>
        <end position="28"/>
    </location>
</feature>
<feature type="region of interest" description="Disordered" evidence="2">
    <location>
        <begin position="1"/>
        <end position="28"/>
    </location>
</feature>
<dbReference type="InterPro" id="IPR036390">
    <property type="entry name" value="WH_DNA-bd_sf"/>
</dbReference>
<feature type="coiled-coil region" evidence="1">
    <location>
        <begin position="1382"/>
        <end position="1409"/>
    </location>
</feature>
<dbReference type="Pfam" id="PF12840">
    <property type="entry name" value="HTH_20"/>
    <property type="match status" value="1"/>
</dbReference>
<evidence type="ECO:0008006" key="4">
    <source>
        <dbReference type="Google" id="ProtNLM"/>
    </source>
</evidence>
<proteinExistence type="predicted"/>
<feature type="compositionally biased region" description="Basic residues" evidence="2">
    <location>
        <begin position="1"/>
        <end position="14"/>
    </location>
</feature>
<evidence type="ECO:0000313" key="3">
    <source>
        <dbReference type="EMBL" id="SVA00416.1"/>
    </source>
</evidence>
<feature type="compositionally biased region" description="Acidic residues" evidence="2">
    <location>
        <begin position="1643"/>
        <end position="1653"/>
    </location>
</feature>
<feature type="coiled-coil region" evidence="1">
    <location>
        <begin position="852"/>
        <end position="916"/>
    </location>
</feature>
<organism evidence="3">
    <name type="scientific">marine metagenome</name>
    <dbReference type="NCBI Taxonomy" id="408172"/>
    <lineage>
        <taxon>unclassified sequences</taxon>
        <taxon>metagenomes</taxon>
        <taxon>ecological metagenomes</taxon>
    </lineage>
</organism>
<feature type="coiled-coil region" evidence="1">
    <location>
        <begin position="1177"/>
        <end position="1227"/>
    </location>
</feature>
<feature type="coiled-coil region" evidence="1">
    <location>
        <begin position="1254"/>
        <end position="1281"/>
    </location>
</feature>
<feature type="coiled-coil region" evidence="1">
    <location>
        <begin position="509"/>
        <end position="555"/>
    </location>
</feature>
<feature type="region of interest" description="Disordered" evidence="2">
    <location>
        <begin position="1632"/>
        <end position="1656"/>
    </location>
</feature>
<feature type="non-terminal residue" evidence="3">
    <location>
        <position position="1"/>
    </location>
</feature>
<dbReference type="InterPro" id="IPR011991">
    <property type="entry name" value="ArsR-like_HTH"/>
</dbReference>
<dbReference type="EMBL" id="UINC01002799">
    <property type="protein sequence ID" value="SVA00416.1"/>
    <property type="molecule type" value="Genomic_DNA"/>
</dbReference>
<feature type="coiled-coil region" evidence="1">
    <location>
        <begin position="1456"/>
        <end position="1489"/>
    </location>
</feature>
<keyword evidence="1" id="KW-0175">Coiled coil</keyword>